<evidence type="ECO:0000313" key="3">
    <source>
        <dbReference type="EMBL" id="KAK5071367.1"/>
    </source>
</evidence>
<gene>
    <name evidence="3" type="ORF">LTR24_010576</name>
</gene>
<feature type="compositionally biased region" description="Basic and acidic residues" evidence="1">
    <location>
        <begin position="85"/>
        <end position="99"/>
    </location>
</feature>
<keyword evidence="2" id="KW-0472">Membrane</keyword>
<feature type="transmembrane region" description="Helical" evidence="2">
    <location>
        <begin position="23"/>
        <end position="42"/>
    </location>
</feature>
<protein>
    <submittedName>
        <fullName evidence="3">Uncharacterized protein</fullName>
    </submittedName>
</protein>
<keyword evidence="2" id="KW-1133">Transmembrane helix</keyword>
<keyword evidence="2" id="KW-0812">Transmembrane</keyword>
<dbReference type="Proteomes" id="UP001345013">
    <property type="component" value="Unassembled WGS sequence"/>
</dbReference>
<name>A0ABR0JTG9_9EURO</name>
<sequence>MSHKDSHSKVPRHAGGAFNPRKATAPIAAVCMAIILYAYSVTSIRAAKRNAQLHREADGGQVDMRKESLRRHGVVEQIQGTRGYELFRDARPEQKKESEQMGANQANAPGQLPREEQRTPRTPVEIGLEDHKKVGAAWDKYKRQEKPTDQGSTATASKVSD</sequence>
<accession>A0ABR0JTG9</accession>
<evidence type="ECO:0000256" key="1">
    <source>
        <dbReference type="SAM" id="MobiDB-lite"/>
    </source>
</evidence>
<evidence type="ECO:0000313" key="4">
    <source>
        <dbReference type="Proteomes" id="UP001345013"/>
    </source>
</evidence>
<evidence type="ECO:0000256" key="2">
    <source>
        <dbReference type="SAM" id="Phobius"/>
    </source>
</evidence>
<feature type="region of interest" description="Disordered" evidence="1">
    <location>
        <begin position="82"/>
        <end position="161"/>
    </location>
</feature>
<keyword evidence="4" id="KW-1185">Reference proteome</keyword>
<feature type="region of interest" description="Disordered" evidence="1">
    <location>
        <begin position="1"/>
        <end position="20"/>
    </location>
</feature>
<feature type="compositionally biased region" description="Polar residues" evidence="1">
    <location>
        <begin position="149"/>
        <end position="161"/>
    </location>
</feature>
<feature type="compositionally biased region" description="Basic and acidic residues" evidence="1">
    <location>
        <begin position="128"/>
        <end position="148"/>
    </location>
</feature>
<proteinExistence type="predicted"/>
<organism evidence="3 4">
    <name type="scientific">Lithohypha guttulata</name>
    <dbReference type="NCBI Taxonomy" id="1690604"/>
    <lineage>
        <taxon>Eukaryota</taxon>
        <taxon>Fungi</taxon>
        <taxon>Dikarya</taxon>
        <taxon>Ascomycota</taxon>
        <taxon>Pezizomycotina</taxon>
        <taxon>Eurotiomycetes</taxon>
        <taxon>Chaetothyriomycetidae</taxon>
        <taxon>Chaetothyriales</taxon>
        <taxon>Trichomeriaceae</taxon>
        <taxon>Lithohypha</taxon>
    </lineage>
</organism>
<reference evidence="3 4" key="1">
    <citation type="submission" date="2023-08" db="EMBL/GenBank/DDBJ databases">
        <title>Black Yeasts Isolated from many extreme environments.</title>
        <authorList>
            <person name="Coleine C."/>
            <person name="Stajich J.E."/>
            <person name="Selbmann L."/>
        </authorList>
    </citation>
    <scope>NUCLEOTIDE SEQUENCE [LARGE SCALE GENOMIC DNA]</scope>
    <source>
        <strain evidence="3 4">CCFEE 5885</strain>
    </source>
</reference>
<dbReference type="EMBL" id="JAVRRG010000364">
    <property type="protein sequence ID" value="KAK5071367.1"/>
    <property type="molecule type" value="Genomic_DNA"/>
</dbReference>
<comment type="caution">
    <text evidence="3">The sequence shown here is derived from an EMBL/GenBank/DDBJ whole genome shotgun (WGS) entry which is preliminary data.</text>
</comment>